<name>A0A3S5B7W4_9PLAT</name>
<reference evidence="1" key="1">
    <citation type="submission" date="2018-11" db="EMBL/GenBank/DDBJ databases">
        <authorList>
            <consortium name="Pathogen Informatics"/>
        </authorList>
    </citation>
    <scope>NUCLEOTIDE SEQUENCE</scope>
</reference>
<accession>A0A3S5B7W4</accession>
<sequence>MVCRARFNSLDAKADPYKRLEWHHLGVQRLPSASTNHDVMLGKIPGNPSTGQQNLLPGMGPGGNGGVYINQQWMDSDLLESRMYVAWASQRDAGSWICVETSSVHRHRSKSKAIIDAILADQVISLFTIPFVPLFTHFPVILFI</sequence>
<dbReference type="OrthoDB" id="190835at2759"/>
<organism evidence="1 2">
    <name type="scientific">Protopolystoma xenopodis</name>
    <dbReference type="NCBI Taxonomy" id="117903"/>
    <lineage>
        <taxon>Eukaryota</taxon>
        <taxon>Metazoa</taxon>
        <taxon>Spiralia</taxon>
        <taxon>Lophotrochozoa</taxon>
        <taxon>Platyhelminthes</taxon>
        <taxon>Monogenea</taxon>
        <taxon>Polyopisthocotylea</taxon>
        <taxon>Polystomatidea</taxon>
        <taxon>Polystomatidae</taxon>
        <taxon>Protopolystoma</taxon>
    </lineage>
</organism>
<evidence type="ECO:0000313" key="1">
    <source>
        <dbReference type="EMBL" id="VEL36394.1"/>
    </source>
</evidence>
<keyword evidence="2" id="KW-1185">Reference proteome</keyword>
<gene>
    <name evidence="1" type="ORF">PXEA_LOCUS29834</name>
</gene>
<proteinExistence type="predicted"/>
<dbReference type="AlphaFoldDB" id="A0A3S5B7W4"/>
<dbReference type="Proteomes" id="UP000784294">
    <property type="component" value="Unassembled WGS sequence"/>
</dbReference>
<dbReference type="EMBL" id="CAAALY010252140">
    <property type="protein sequence ID" value="VEL36394.1"/>
    <property type="molecule type" value="Genomic_DNA"/>
</dbReference>
<comment type="caution">
    <text evidence="1">The sequence shown here is derived from an EMBL/GenBank/DDBJ whole genome shotgun (WGS) entry which is preliminary data.</text>
</comment>
<protein>
    <submittedName>
        <fullName evidence="1">Uncharacterized protein</fullName>
    </submittedName>
</protein>
<evidence type="ECO:0000313" key="2">
    <source>
        <dbReference type="Proteomes" id="UP000784294"/>
    </source>
</evidence>